<dbReference type="EnsemblBacteria" id="ABA50936">
    <property type="protein sequence ID" value="ABA50936"/>
    <property type="gene ID" value="BURPS1710b_2124"/>
</dbReference>
<dbReference type="Pfam" id="PF03466">
    <property type="entry name" value="LysR_substrate"/>
    <property type="match status" value="1"/>
</dbReference>
<feature type="compositionally biased region" description="Polar residues" evidence="5">
    <location>
        <begin position="310"/>
        <end position="332"/>
    </location>
</feature>
<dbReference type="GO" id="GO:0003700">
    <property type="term" value="F:DNA-binding transcription factor activity"/>
    <property type="evidence" value="ECO:0007669"/>
    <property type="project" value="InterPro"/>
</dbReference>
<evidence type="ECO:0000256" key="4">
    <source>
        <dbReference type="ARBA" id="ARBA00023163"/>
    </source>
</evidence>
<accession>Q3JSD4</accession>
<evidence type="ECO:0000256" key="5">
    <source>
        <dbReference type="SAM" id="MobiDB-lite"/>
    </source>
</evidence>
<comment type="similarity">
    <text evidence="1">Belongs to the LysR transcriptional regulatory family.</text>
</comment>
<dbReference type="PANTHER" id="PTHR30537">
    <property type="entry name" value="HTH-TYPE TRANSCRIPTIONAL REGULATOR"/>
    <property type="match status" value="1"/>
</dbReference>
<feature type="region of interest" description="Disordered" evidence="5">
    <location>
        <begin position="1"/>
        <end position="22"/>
    </location>
</feature>
<evidence type="ECO:0000256" key="2">
    <source>
        <dbReference type="ARBA" id="ARBA00023015"/>
    </source>
</evidence>
<feature type="region of interest" description="Disordered" evidence="5">
    <location>
        <begin position="310"/>
        <end position="339"/>
    </location>
</feature>
<dbReference type="KEGG" id="bpm:BURPS1710b_2124"/>
<evidence type="ECO:0000313" key="8">
    <source>
        <dbReference type="Proteomes" id="UP000002700"/>
    </source>
</evidence>
<dbReference type="Pfam" id="PF00126">
    <property type="entry name" value="HTH_1"/>
    <property type="match status" value="1"/>
</dbReference>
<dbReference type="InterPro" id="IPR036390">
    <property type="entry name" value="WH_DNA-bd_sf"/>
</dbReference>
<dbReference type="SUPFAM" id="SSF53850">
    <property type="entry name" value="Periplasmic binding protein-like II"/>
    <property type="match status" value="1"/>
</dbReference>
<dbReference type="InterPro" id="IPR058163">
    <property type="entry name" value="LysR-type_TF_proteobact-type"/>
</dbReference>
<dbReference type="PANTHER" id="PTHR30537:SF1">
    <property type="entry name" value="HTH-TYPE TRANSCRIPTIONAL REGULATOR PGRR"/>
    <property type="match status" value="1"/>
</dbReference>
<feature type="compositionally biased region" description="Low complexity" evidence="5">
    <location>
        <begin position="11"/>
        <end position="22"/>
    </location>
</feature>
<dbReference type="InterPro" id="IPR036388">
    <property type="entry name" value="WH-like_DNA-bd_sf"/>
</dbReference>
<dbReference type="Proteomes" id="UP000002700">
    <property type="component" value="Chromosome I"/>
</dbReference>
<dbReference type="Gene3D" id="3.40.190.290">
    <property type="match status" value="1"/>
</dbReference>
<dbReference type="GO" id="GO:0006351">
    <property type="term" value="P:DNA-templated transcription"/>
    <property type="evidence" value="ECO:0007669"/>
    <property type="project" value="TreeGrafter"/>
</dbReference>
<organism evidence="7 8">
    <name type="scientific">Burkholderia pseudomallei (strain 1710b)</name>
    <dbReference type="NCBI Taxonomy" id="320372"/>
    <lineage>
        <taxon>Bacteria</taxon>
        <taxon>Pseudomonadati</taxon>
        <taxon>Pseudomonadota</taxon>
        <taxon>Betaproteobacteria</taxon>
        <taxon>Burkholderiales</taxon>
        <taxon>Burkholderiaceae</taxon>
        <taxon>Burkholderia</taxon>
        <taxon>pseudomallei group</taxon>
    </lineage>
</organism>
<gene>
    <name evidence="7" type="ordered locus">BURPS1710b_2124</name>
</gene>
<dbReference type="AlphaFoldDB" id="Q3JSD4"/>
<evidence type="ECO:0000313" key="7">
    <source>
        <dbReference type="EMBL" id="ABA50936.1"/>
    </source>
</evidence>
<dbReference type="FunFam" id="1.10.10.10:FF:000001">
    <property type="entry name" value="LysR family transcriptional regulator"/>
    <property type="match status" value="1"/>
</dbReference>
<evidence type="ECO:0000256" key="1">
    <source>
        <dbReference type="ARBA" id="ARBA00009437"/>
    </source>
</evidence>
<dbReference type="InterPro" id="IPR005119">
    <property type="entry name" value="LysR_subst-bd"/>
</dbReference>
<keyword evidence="4" id="KW-0804">Transcription</keyword>
<dbReference type="Gene3D" id="1.10.10.10">
    <property type="entry name" value="Winged helix-like DNA-binding domain superfamily/Winged helix DNA-binding domain"/>
    <property type="match status" value="1"/>
</dbReference>
<keyword evidence="3" id="KW-0238">DNA-binding</keyword>
<feature type="domain" description="HTH lysR-type" evidence="6">
    <location>
        <begin position="473"/>
        <end position="530"/>
    </location>
</feature>
<proteinExistence type="inferred from homology"/>
<dbReference type="PROSITE" id="PS50931">
    <property type="entry name" value="HTH_LYSR"/>
    <property type="match status" value="1"/>
</dbReference>
<dbReference type="GO" id="GO:0043565">
    <property type="term" value="F:sequence-specific DNA binding"/>
    <property type="evidence" value="ECO:0007669"/>
    <property type="project" value="TreeGrafter"/>
</dbReference>
<reference evidence="7 8" key="1">
    <citation type="submission" date="2005-09" db="EMBL/GenBank/DDBJ databases">
        <authorList>
            <person name="Woods D.E."/>
            <person name="Nierman W.C."/>
        </authorList>
    </citation>
    <scope>NUCLEOTIDE SEQUENCE [LARGE SCALE GENOMIC DNA]</scope>
    <source>
        <strain evidence="7 8">1710b</strain>
    </source>
</reference>
<name>Q3JSD4_BURP1</name>
<sequence>MRRTRPRRGPRGSSRSPRAGCSRAAPLVLTARPRVRLLVAHDLLGGGGQQIAEQPAVGLGHVDHLLDHLLRIELLERERERLGRRRVARRVEPAARRLHHPVVEARAVRPRVDDRDLDAMRGEFQVHRLGDRLERVLRRAVRARVRARDEPRDRRHEHDPAPPARDHPARDLLRELERAEHVGLEQLANDVDGQIDERARLARARVVQQHVHVPARGLRALARARHVELHRVEREPAPRGLGAQLGDLRGDLHPRDHAMALRGEPQRDLAAETRARARHQNAFTRHVLAPCAAFRRVMKASTHTCAIAASSSTVPPDTPTAPTQRPCASTSGRPPPNVTSPPLLCSIERTGPPAPDSAPSDALGIRKRAAVPALRVARSIAPMNASSIRANAARCAPASTTAIATAAPTALRRAACATPASTMRSARSSVSSGDIGGSLCGSTASQCRDRRYLRESVFRSQTYQVFLMTMKRDPLGGLHVFMSVVTHGNFTRAAAALGLTPAAVSLAIGQLESELKVKLFSRSTRGVSLTEAGQRYYDATAQPYRQVVDARDALNDARDEPEGLLRISALHLAKSVVTADVLAEFFRRYPKVSVEIRYEDHLVDIVKERLDAGIRLADRLQSGMVGVKIAPALTCALVATPGYLAQHGVPSKLADLARHMCIRFRFPKSGRLHKWPLRDGRRDVELDVAGRFVSTDTGAVIDAARAGAGIAFVFMRERIEDDLRRGTLREVLPGACRTLPPMWLYYANRKHVPPKLRAFIAVLREHAAADARR</sequence>
<feature type="compositionally biased region" description="Basic and acidic residues" evidence="5">
    <location>
        <begin position="146"/>
        <end position="169"/>
    </location>
</feature>
<dbReference type="InterPro" id="IPR000847">
    <property type="entry name" value="LysR_HTH_N"/>
</dbReference>
<feature type="compositionally biased region" description="Basic residues" evidence="5">
    <location>
        <begin position="1"/>
        <end position="10"/>
    </location>
</feature>
<evidence type="ECO:0000256" key="3">
    <source>
        <dbReference type="ARBA" id="ARBA00023125"/>
    </source>
</evidence>
<dbReference type="HOGENOM" id="CLU_361585_0_0_4"/>
<evidence type="ECO:0000259" key="6">
    <source>
        <dbReference type="PROSITE" id="PS50931"/>
    </source>
</evidence>
<feature type="region of interest" description="Disordered" evidence="5">
    <location>
        <begin position="145"/>
        <end position="169"/>
    </location>
</feature>
<protein>
    <submittedName>
        <fullName evidence="7">Transcriptional regulator, LysR family</fullName>
    </submittedName>
</protein>
<dbReference type="EMBL" id="CP000124">
    <property type="protein sequence ID" value="ABA50936.1"/>
    <property type="molecule type" value="Genomic_DNA"/>
</dbReference>
<dbReference type="SUPFAM" id="SSF46785">
    <property type="entry name" value="Winged helix' DNA-binding domain"/>
    <property type="match status" value="1"/>
</dbReference>
<keyword evidence="2" id="KW-0805">Transcription regulation</keyword>